<dbReference type="CDD" id="cd06418">
    <property type="entry name" value="GH25_BacA-like"/>
    <property type="match status" value="1"/>
</dbReference>
<reference evidence="2 3" key="1">
    <citation type="submission" date="2014-03" db="EMBL/GenBank/DDBJ databases">
        <title>Genomics of Bifidobacteria.</title>
        <authorList>
            <person name="Ventura M."/>
            <person name="Milani C."/>
            <person name="Lugli G.A."/>
        </authorList>
    </citation>
    <scope>NUCLEOTIDE SEQUENCE [LARGE SCALE GENOMIC DNA]</scope>
    <source>
        <strain evidence="2 3">LMG 10738</strain>
    </source>
</reference>
<dbReference type="AlphaFoldDB" id="A0A087APM9"/>
<name>A0A087APM9_9BIFI</name>
<dbReference type="Gene3D" id="3.20.20.80">
    <property type="entry name" value="Glycosidases"/>
    <property type="match status" value="1"/>
</dbReference>
<keyword evidence="3" id="KW-1185">Reference proteome</keyword>
<dbReference type="OrthoDB" id="1795295at2"/>
<dbReference type="InterPro" id="IPR015020">
    <property type="entry name" value="Rv2525c-like_Glyco_Hydro-like"/>
</dbReference>
<proteinExistence type="predicted"/>
<accession>A0A087APM9</accession>
<protein>
    <recommendedName>
        <fullName evidence="1">Rv2525c-like glycoside hydrolase-like domain-containing protein</fullName>
    </recommendedName>
</protein>
<dbReference type="Pfam" id="PF08924">
    <property type="entry name" value="Rv2525c_GlyHyd-like"/>
    <property type="match status" value="1"/>
</dbReference>
<evidence type="ECO:0000259" key="1">
    <source>
        <dbReference type="Pfam" id="PF08924"/>
    </source>
</evidence>
<dbReference type="SUPFAM" id="SSF51445">
    <property type="entry name" value="(Trans)glycosidases"/>
    <property type="match status" value="1"/>
</dbReference>
<dbReference type="InterPro" id="IPR017853">
    <property type="entry name" value="GH"/>
</dbReference>
<evidence type="ECO:0000313" key="2">
    <source>
        <dbReference type="EMBL" id="KFI60729.1"/>
    </source>
</evidence>
<comment type="caution">
    <text evidence="2">The sequence shown here is derived from an EMBL/GenBank/DDBJ whole genome shotgun (WGS) entry which is preliminary data.</text>
</comment>
<gene>
    <name evidence="2" type="ORF">BCUN_1892</name>
</gene>
<dbReference type="Proteomes" id="UP000029067">
    <property type="component" value="Unassembled WGS sequence"/>
</dbReference>
<organism evidence="2 3">
    <name type="scientific">Bifidobacterium cuniculi</name>
    <dbReference type="NCBI Taxonomy" id="1688"/>
    <lineage>
        <taxon>Bacteria</taxon>
        <taxon>Bacillati</taxon>
        <taxon>Actinomycetota</taxon>
        <taxon>Actinomycetes</taxon>
        <taxon>Bifidobacteriales</taxon>
        <taxon>Bifidobacteriaceae</taxon>
        <taxon>Bifidobacterium</taxon>
    </lineage>
</organism>
<evidence type="ECO:0000313" key="3">
    <source>
        <dbReference type="Proteomes" id="UP000029067"/>
    </source>
</evidence>
<dbReference type="eggNOG" id="COG3409">
    <property type="taxonomic scope" value="Bacteria"/>
</dbReference>
<feature type="domain" description="Rv2525c-like glycoside hydrolase-like" evidence="1">
    <location>
        <begin position="315"/>
        <end position="485"/>
    </location>
</feature>
<dbReference type="EMBL" id="JGYV01000018">
    <property type="protein sequence ID" value="KFI60729.1"/>
    <property type="molecule type" value="Genomic_DNA"/>
</dbReference>
<sequence length="829" mass="91364">MANNIDEWLLKTQQWLNRTYGNDSRFDEVPEDGVSRAATVYGLLHALQIELGVQQPADAFGPSTQSRFAARWPAGIKQQSDGAQETSNVYAIIQGTLWCKGYAAYESDDITQHFYGPTGSAIRELKADMGIGGDSTVTMDIMMALLSMQQFKLMLAYGGKSVIRQAQQQINLTYRDYTGLVPTDGLYGREMNTALIQVLQALEGFTPDEATGNFGNGTRSRLKTIMPSNAGQYSAWVWLATVALVCNGQMDMFYDEWNSQVSEAVMAFQNAYALPMSESVDAYTWMSLLTSCGNPNRPAVACDTRFEITDEFANQLKADGYWVVGRYLTEPGQEDLEPEDYFKAIRPGELERIVQHGLQYFPIFQEYSTKLAYFTAENGARHAHEAVAAARRLGIPKTVIYFAVDYDATDPEVTSSIIPYFRAISENVIGGYQVGIYASRNICTRVCEAGYAVSSFVSDMSTGFSGNLGFPIPDNWNYDQFTEISGYHDKWDLDRVAYSKTLPAVNSVSTEQKTPLFGAVVDMGTDYANMNVVSLIWHLEKRFDELRAEGKVGQDVIAAGTPAQVTYKYVPTYRAILNYLAKAYLLGGGSLGVAQWAVAAENYRTADNNTLEKDPQAKQIIDQLDVYVGDSRKNFSDISGGQVDLAHLAATCLGYFNGTTIPSCWTGWAGDLATGAKNVGQICQKNDSADADVVARALIGAKDNWYAIKPLADMDLSGAANECNFSDMCSDGDAIRLVEILKGATESTHVLSDTMLAYYNNRSELANRFKQMAWSVGAVTQSTAGQAFFDALKANWPLLAMLYPALSIRFDYADKYVLPACQALSEFIF</sequence>
<dbReference type="RefSeq" id="WP_033515255.1">
    <property type="nucleotide sequence ID" value="NZ_JGYV01000018.1"/>
</dbReference>